<protein>
    <submittedName>
        <fullName evidence="1">Uncharacterized protein</fullName>
    </submittedName>
</protein>
<evidence type="ECO:0000313" key="1">
    <source>
        <dbReference type="EMBL" id="MCX5618286.1"/>
    </source>
</evidence>
<accession>A0ABT3WH16</accession>
<sequence length="145" mass="16766">MTISDDDFMHFYQYPISILVIEGDSHMYGMAGIPDNGDEWYEKSIAALTRIGLSRLMYCWEEGDLTPALRDMFLDRSDDKWGSYIFNPTEACMKLGRKFNLEDEGELDSRLLPGFREELGRIFEEHGVGLDIDLPYDKLFSLESD</sequence>
<reference evidence="1" key="1">
    <citation type="submission" date="2022-07" db="EMBL/GenBank/DDBJ databases">
        <title>Bombella genomes.</title>
        <authorList>
            <person name="Harer L."/>
            <person name="Styblova S."/>
            <person name="Ehrmann M."/>
        </authorList>
    </citation>
    <scope>NUCLEOTIDE SEQUENCE</scope>
    <source>
        <strain evidence="1">TMW 2.2543</strain>
    </source>
</reference>
<proteinExistence type="predicted"/>
<dbReference type="RefSeq" id="WP_266116780.1">
    <property type="nucleotide sequence ID" value="NZ_JANIDY010000002.1"/>
</dbReference>
<organism evidence="1 2">
    <name type="scientific">Bombella pluederhausensis</name>
    <dbReference type="NCBI Taxonomy" id="2967336"/>
    <lineage>
        <taxon>Bacteria</taxon>
        <taxon>Pseudomonadati</taxon>
        <taxon>Pseudomonadota</taxon>
        <taxon>Alphaproteobacteria</taxon>
        <taxon>Acetobacterales</taxon>
        <taxon>Acetobacteraceae</taxon>
        <taxon>Bombella</taxon>
    </lineage>
</organism>
<comment type="caution">
    <text evidence="1">The sequence shown here is derived from an EMBL/GenBank/DDBJ whole genome shotgun (WGS) entry which is preliminary data.</text>
</comment>
<dbReference type="EMBL" id="JANIDY010000002">
    <property type="protein sequence ID" value="MCX5618286.1"/>
    <property type="molecule type" value="Genomic_DNA"/>
</dbReference>
<evidence type="ECO:0000313" key="2">
    <source>
        <dbReference type="Proteomes" id="UP001165576"/>
    </source>
</evidence>
<name>A0ABT3WH16_9PROT</name>
<dbReference type="Proteomes" id="UP001165576">
    <property type="component" value="Unassembled WGS sequence"/>
</dbReference>
<gene>
    <name evidence="1" type="ORF">NQF86_06350</name>
</gene>
<keyword evidence="2" id="KW-1185">Reference proteome</keyword>